<dbReference type="OrthoDB" id="5187761at2"/>
<feature type="transmembrane region" description="Helical" evidence="1">
    <location>
        <begin position="67"/>
        <end position="89"/>
    </location>
</feature>
<dbReference type="EMBL" id="LT796768">
    <property type="protein sequence ID" value="SKB04138.1"/>
    <property type="molecule type" value="Genomic_DNA"/>
</dbReference>
<evidence type="ECO:0000313" key="2">
    <source>
        <dbReference type="EMBL" id="SKB04138.1"/>
    </source>
</evidence>
<protein>
    <submittedName>
        <fullName evidence="2">Uncharacterized protein</fullName>
    </submittedName>
</protein>
<feature type="transmembrane region" description="Helical" evidence="1">
    <location>
        <begin position="101"/>
        <end position="120"/>
    </location>
</feature>
<reference evidence="3" key="1">
    <citation type="submission" date="2017-02" db="EMBL/GenBank/DDBJ databases">
        <authorList>
            <person name="Varghese N."/>
            <person name="Submissions S."/>
        </authorList>
    </citation>
    <scope>NUCLEOTIDE SEQUENCE [LARGE SCALE GENOMIC DNA]</scope>
    <source>
        <strain evidence="3">9H-4</strain>
    </source>
</reference>
<dbReference type="Proteomes" id="UP000191040">
    <property type="component" value="Chromosome I"/>
</dbReference>
<sequence length="159" mass="16883">MDVNTFYAVFSATCFTLVGLWWGVTLRDTSWVGDPVRRRAIGGVYLAFLLPALMGLFAQVGGVEQPAIWRVSFIVIAAAGCLATVRLLTSDREPALTAIRVGSIAVYVLVALMGGFPGAADLVGLRPIQAEALLLVLLVALGHALVWHHLVHDTATSSA</sequence>
<proteinExistence type="predicted"/>
<gene>
    <name evidence="2" type="ORF">SAMN06295964_0480</name>
</gene>
<organism evidence="2 3">
    <name type="scientific">Aeromicrobium choanae</name>
    <dbReference type="NCBI Taxonomy" id="1736691"/>
    <lineage>
        <taxon>Bacteria</taxon>
        <taxon>Bacillati</taxon>
        <taxon>Actinomycetota</taxon>
        <taxon>Actinomycetes</taxon>
        <taxon>Propionibacteriales</taxon>
        <taxon>Nocardioidaceae</taxon>
        <taxon>Aeromicrobium</taxon>
    </lineage>
</organism>
<feature type="transmembrane region" description="Helical" evidence="1">
    <location>
        <begin position="132"/>
        <end position="151"/>
    </location>
</feature>
<keyword evidence="1" id="KW-0472">Membrane</keyword>
<evidence type="ECO:0000256" key="1">
    <source>
        <dbReference type="SAM" id="Phobius"/>
    </source>
</evidence>
<keyword evidence="3" id="KW-1185">Reference proteome</keyword>
<name>A0A1T4YRB9_9ACTN</name>
<feature type="transmembrane region" description="Helical" evidence="1">
    <location>
        <begin position="6"/>
        <end position="24"/>
    </location>
</feature>
<evidence type="ECO:0000313" key="3">
    <source>
        <dbReference type="Proteomes" id="UP000191040"/>
    </source>
</evidence>
<feature type="transmembrane region" description="Helical" evidence="1">
    <location>
        <begin position="44"/>
        <end position="61"/>
    </location>
</feature>
<keyword evidence="1" id="KW-0812">Transmembrane</keyword>
<keyword evidence="1" id="KW-1133">Transmembrane helix</keyword>
<dbReference type="AlphaFoldDB" id="A0A1T4YRB9"/>
<accession>A0A1T4YRB9</accession>
<dbReference type="RefSeq" id="WP_078698669.1">
    <property type="nucleotide sequence ID" value="NZ_LT796768.1"/>
</dbReference>